<proteinExistence type="predicted"/>
<name>A0ABP8ESH7_9MICO</name>
<feature type="coiled-coil region" evidence="1">
    <location>
        <begin position="134"/>
        <end position="161"/>
    </location>
</feature>
<evidence type="ECO:0000256" key="2">
    <source>
        <dbReference type="SAM" id="MobiDB-lite"/>
    </source>
</evidence>
<evidence type="ECO:0000313" key="4">
    <source>
        <dbReference type="Proteomes" id="UP001499841"/>
    </source>
</evidence>
<feature type="compositionally biased region" description="Basic and acidic residues" evidence="2">
    <location>
        <begin position="216"/>
        <end position="234"/>
    </location>
</feature>
<feature type="region of interest" description="Disordered" evidence="2">
    <location>
        <begin position="191"/>
        <end position="246"/>
    </location>
</feature>
<keyword evidence="1" id="KW-0175">Coiled coil</keyword>
<feature type="compositionally biased region" description="Low complexity" evidence="2">
    <location>
        <begin position="235"/>
        <end position="246"/>
    </location>
</feature>
<comment type="caution">
    <text evidence="3">The sequence shown here is derived from an EMBL/GenBank/DDBJ whole genome shotgun (WGS) entry which is preliminary data.</text>
</comment>
<organism evidence="3 4">
    <name type="scientific">Georgenia daeguensis</name>
    <dbReference type="NCBI Taxonomy" id="908355"/>
    <lineage>
        <taxon>Bacteria</taxon>
        <taxon>Bacillati</taxon>
        <taxon>Actinomycetota</taxon>
        <taxon>Actinomycetes</taxon>
        <taxon>Micrococcales</taxon>
        <taxon>Bogoriellaceae</taxon>
        <taxon>Georgenia</taxon>
    </lineage>
</organism>
<protein>
    <submittedName>
        <fullName evidence="3">Uncharacterized protein</fullName>
    </submittedName>
</protein>
<dbReference type="Proteomes" id="UP001499841">
    <property type="component" value="Unassembled WGS sequence"/>
</dbReference>
<dbReference type="EMBL" id="BAABBA010000005">
    <property type="protein sequence ID" value="GAA4286898.1"/>
    <property type="molecule type" value="Genomic_DNA"/>
</dbReference>
<evidence type="ECO:0000313" key="3">
    <source>
        <dbReference type="EMBL" id="GAA4286898.1"/>
    </source>
</evidence>
<sequence length="246" mass="26919">MSDSRQPASAPASVAALHLPVAPVRVPARRVVRLTLWAWRDVLRTRSVTGAHHTELTLRLHGEAQAQELAVRTVEARLKADLDARMAACRRLLDAVDDPPSDAPARSPDPSLTAVKRVQWAEDRRMAERRAARRAEARAARAMAERELTVLEVRRQEVTEAADWAACSWARYADLQCAVYTRTRSGLLGLRRGGDEHATVPPYEAVPVPAGLRASSDGERHLHAHDGQPSDAGRRSAAAAARNGRP</sequence>
<evidence type="ECO:0000256" key="1">
    <source>
        <dbReference type="SAM" id="Coils"/>
    </source>
</evidence>
<gene>
    <name evidence="3" type="ORF">GCM10022262_12570</name>
</gene>
<reference evidence="4" key="1">
    <citation type="journal article" date="2019" name="Int. J. Syst. Evol. Microbiol.">
        <title>The Global Catalogue of Microorganisms (GCM) 10K type strain sequencing project: providing services to taxonomists for standard genome sequencing and annotation.</title>
        <authorList>
            <consortium name="The Broad Institute Genomics Platform"/>
            <consortium name="The Broad Institute Genome Sequencing Center for Infectious Disease"/>
            <person name="Wu L."/>
            <person name="Ma J."/>
        </authorList>
    </citation>
    <scope>NUCLEOTIDE SEQUENCE [LARGE SCALE GENOMIC DNA]</scope>
    <source>
        <strain evidence="4">JCM 17459</strain>
    </source>
</reference>
<dbReference type="RefSeq" id="WP_345038924.1">
    <property type="nucleotide sequence ID" value="NZ_BAABBA010000005.1"/>
</dbReference>
<keyword evidence="4" id="KW-1185">Reference proteome</keyword>
<accession>A0ABP8ESH7</accession>